<dbReference type="GO" id="GO:0016491">
    <property type="term" value="F:oxidoreductase activity"/>
    <property type="evidence" value="ECO:0007669"/>
    <property type="project" value="UniProtKB-KW"/>
</dbReference>
<dbReference type="AlphaFoldDB" id="A0A8B8E4R1"/>
<dbReference type="InterPro" id="IPR002048">
    <property type="entry name" value="EF_hand_dom"/>
</dbReference>
<protein>
    <submittedName>
        <fullName evidence="11">Uncharacterized protein LOC111131451</fullName>
    </submittedName>
</protein>
<evidence type="ECO:0000256" key="6">
    <source>
        <dbReference type="ARBA" id="ARBA00023242"/>
    </source>
</evidence>
<feature type="chain" id="PRO_5034281372" evidence="7">
    <location>
        <begin position="22"/>
        <end position="408"/>
    </location>
</feature>
<dbReference type="InterPro" id="IPR003347">
    <property type="entry name" value="JmjC_dom"/>
</dbReference>
<dbReference type="KEGG" id="cvn:111131451"/>
<evidence type="ECO:0000259" key="9">
    <source>
        <dbReference type="PROSITE" id="PS51184"/>
    </source>
</evidence>
<keyword evidence="4" id="KW-0560">Oxidoreductase</keyword>
<dbReference type="GO" id="GO:0005634">
    <property type="term" value="C:nucleus"/>
    <property type="evidence" value="ECO:0007669"/>
    <property type="project" value="UniProtKB-SubCell"/>
</dbReference>
<reference evidence="11" key="1">
    <citation type="submission" date="2025-08" db="UniProtKB">
        <authorList>
            <consortium name="RefSeq"/>
        </authorList>
    </citation>
    <scope>IDENTIFICATION</scope>
    <source>
        <tissue evidence="11">Whole sample</tissue>
    </source>
</reference>
<gene>
    <name evidence="11" type="primary">LOC111131451</name>
</gene>
<organism evidence="10 11">
    <name type="scientific">Crassostrea virginica</name>
    <name type="common">Eastern oyster</name>
    <dbReference type="NCBI Taxonomy" id="6565"/>
    <lineage>
        <taxon>Eukaryota</taxon>
        <taxon>Metazoa</taxon>
        <taxon>Spiralia</taxon>
        <taxon>Lophotrochozoa</taxon>
        <taxon>Mollusca</taxon>
        <taxon>Bivalvia</taxon>
        <taxon>Autobranchia</taxon>
        <taxon>Pteriomorphia</taxon>
        <taxon>Ostreida</taxon>
        <taxon>Ostreoidea</taxon>
        <taxon>Ostreidae</taxon>
        <taxon>Crassostrea</taxon>
    </lineage>
</organism>
<comment type="cofactor">
    <cofactor evidence="1">
        <name>Fe(2+)</name>
        <dbReference type="ChEBI" id="CHEBI:29033"/>
    </cofactor>
</comment>
<dbReference type="Proteomes" id="UP000694844">
    <property type="component" value="Chromosome 4"/>
</dbReference>
<evidence type="ECO:0000256" key="4">
    <source>
        <dbReference type="ARBA" id="ARBA00023002"/>
    </source>
</evidence>
<dbReference type="OrthoDB" id="6100772at2759"/>
<keyword evidence="7" id="KW-0732">Signal</keyword>
<dbReference type="InterPro" id="IPR041667">
    <property type="entry name" value="Cupin_8"/>
</dbReference>
<comment type="subcellular location">
    <subcellularLocation>
        <location evidence="2">Nucleus</location>
    </subcellularLocation>
</comment>
<evidence type="ECO:0000256" key="5">
    <source>
        <dbReference type="ARBA" id="ARBA00023004"/>
    </source>
</evidence>
<feature type="signal peptide" evidence="7">
    <location>
        <begin position="1"/>
        <end position="21"/>
    </location>
</feature>
<dbReference type="PANTHER" id="PTHR12461">
    <property type="entry name" value="HYPOXIA-INDUCIBLE FACTOR 1 ALPHA INHIBITOR-RELATED"/>
    <property type="match status" value="1"/>
</dbReference>
<keyword evidence="3" id="KW-0479">Metal-binding</keyword>
<sequence>MTTCLACLAIVLATGSFGGAARQKPRGHLLYFGSHQPAEGEIETLGEFPTPEDFYEIYVSTRIPVKFRQVLTSRNMPAMGLWTDQYFNTTFPREIMYAEYGKKEDMDNSYRYYRMEDFLYDYTFKDIYMFQDIPKSMKGNVSVPFCLRCAFERTLQRVILWMSSGGIQTVFHKDVFDSLYCLLDGNKDFFLVDSSQSELVEKRHWNEAGGYSEVNVEEVDMFRFPEFQSLPWWKSSLAPGDCIYIPKAWYHHTRSEEHRTLALSYRFLRPPYFNVSGCPRVQSIEKIRNLTTVTLLTDLETRRMDMLQMFEGLDEVLLTDIEKMIHRNKAQDADYIRFFRLADKNRDRVLSWEELYNFDMKTAMTVAKSLFRVEKRVKEKPSYKVHISFNNPQIEKMYQYVHSGHDEL</sequence>
<feature type="domain" description="EF-hand" evidence="8">
    <location>
        <begin position="330"/>
        <end position="365"/>
    </location>
</feature>
<dbReference type="Pfam" id="PF13621">
    <property type="entry name" value="Cupin_8"/>
    <property type="match status" value="1"/>
</dbReference>
<evidence type="ECO:0000313" key="10">
    <source>
        <dbReference type="Proteomes" id="UP000694844"/>
    </source>
</evidence>
<dbReference type="PROSITE" id="PS50222">
    <property type="entry name" value="EF_HAND_2"/>
    <property type="match status" value="1"/>
</dbReference>
<proteinExistence type="predicted"/>
<keyword evidence="10" id="KW-1185">Reference proteome</keyword>
<evidence type="ECO:0000256" key="1">
    <source>
        <dbReference type="ARBA" id="ARBA00001954"/>
    </source>
</evidence>
<dbReference type="SUPFAM" id="SSF51197">
    <property type="entry name" value="Clavaminate synthase-like"/>
    <property type="match status" value="1"/>
</dbReference>
<dbReference type="InterPro" id="IPR018247">
    <property type="entry name" value="EF_Hand_1_Ca_BS"/>
</dbReference>
<evidence type="ECO:0000256" key="2">
    <source>
        <dbReference type="ARBA" id="ARBA00004123"/>
    </source>
</evidence>
<keyword evidence="6" id="KW-0539">Nucleus</keyword>
<keyword evidence="5" id="KW-0408">Iron</keyword>
<dbReference type="PANTHER" id="PTHR12461:SF106">
    <property type="entry name" value="BIFUNCTIONAL PEPTIDASE AND ARGINYL-HYDROXYLASE JMJD5"/>
    <property type="match status" value="1"/>
</dbReference>
<evidence type="ECO:0000259" key="8">
    <source>
        <dbReference type="PROSITE" id="PS50222"/>
    </source>
</evidence>
<evidence type="ECO:0000256" key="7">
    <source>
        <dbReference type="SAM" id="SignalP"/>
    </source>
</evidence>
<feature type="domain" description="JmjC" evidence="9">
    <location>
        <begin position="122"/>
        <end position="284"/>
    </location>
</feature>
<dbReference type="GeneID" id="111131451"/>
<dbReference type="PROSITE" id="PS51184">
    <property type="entry name" value="JMJC"/>
    <property type="match status" value="1"/>
</dbReference>
<evidence type="ECO:0000313" key="11">
    <source>
        <dbReference type="RefSeq" id="XP_022334694.1"/>
    </source>
</evidence>
<dbReference type="PROSITE" id="PS00018">
    <property type="entry name" value="EF_HAND_1"/>
    <property type="match status" value="1"/>
</dbReference>
<dbReference type="Gene3D" id="2.60.120.650">
    <property type="entry name" value="Cupin"/>
    <property type="match status" value="1"/>
</dbReference>
<name>A0A8B8E4R1_CRAVI</name>
<dbReference type="RefSeq" id="XP_022334694.1">
    <property type="nucleotide sequence ID" value="XM_022478986.1"/>
</dbReference>
<evidence type="ECO:0000256" key="3">
    <source>
        <dbReference type="ARBA" id="ARBA00022723"/>
    </source>
</evidence>
<dbReference type="GO" id="GO:0005509">
    <property type="term" value="F:calcium ion binding"/>
    <property type="evidence" value="ECO:0007669"/>
    <property type="project" value="InterPro"/>
</dbReference>
<accession>A0A8B8E4R1</accession>